<keyword evidence="6" id="KW-0406">Ion transport</keyword>
<feature type="transmembrane region" description="Helical" evidence="10">
    <location>
        <begin position="202"/>
        <end position="223"/>
    </location>
</feature>
<dbReference type="Proteomes" id="UP001187192">
    <property type="component" value="Unassembled WGS sequence"/>
</dbReference>
<evidence type="ECO:0000256" key="5">
    <source>
        <dbReference type="ARBA" id="ARBA00022989"/>
    </source>
</evidence>
<feature type="transmembrane region" description="Helical" evidence="10">
    <location>
        <begin position="60"/>
        <end position="78"/>
    </location>
</feature>
<name>A0AA88AM60_FICCA</name>
<keyword evidence="8" id="KW-0407">Ion channel</keyword>
<feature type="region of interest" description="Disordered" evidence="9">
    <location>
        <begin position="11"/>
        <end position="31"/>
    </location>
</feature>
<feature type="transmembrane region" description="Helical" evidence="10">
    <location>
        <begin position="139"/>
        <end position="159"/>
    </location>
</feature>
<keyword evidence="12" id="KW-1185">Reference proteome</keyword>
<evidence type="ECO:0000256" key="8">
    <source>
        <dbReference type="ARBA" id="ARBA00023303"/>
    </source>
</evidence>
<feature type="region of interest" description="Disordered" evidence="9">
    <location>
        <begin position="348"/>
        <end position="392"/>
    </location>
</feature>
<sequence length="392" mass="43388">MDSTHVAISILQSETQAEPTPPSTKEEKKQKIKAHEDSFVEKIVSHLREKTSNTQDMRKLIHSAKVGAALVLISFLYLLDPLYNQVGDNAMWAVMTVVVMFDFYAGATLGKGLNRGIGTILGGGLGCLVAYLAQQVGGIGNSVIITSSVFIFGAGATYTRTVPRIKKRYDYGAMIFILTFNLVVVSGMRAEKVLEIARERLSTVGMGLAVCVFVSLMVFPIWASDELHDSTSSNFINLANSLQGCMEDYFRLVSEKETEPSATSFTSCKSVLNSKAKDELLANFAKWEPWHGKYGLYHPWEQYLKIGELLRELAASLISLKHSHVSHEAINQRAMRISGVFSSVEPQRAWGQHKEDEEMQAGRANSPETEGDESRAELRRVSEFGARPVGER</sequence>
<evidence type="ECO:0000313" key="11">
    <source>
        <dbReference type="EMBL" id="GMN48778.1"/>
    </source>
</evidence>
<evidence type="ECO:0000313" key="12">
    <source>
        <dbReference type="Proteomes" id="UP001187192"/>
    </source>
</evidence>
<protein>
    <recommendedName>
        <fullName evidence="13">Aluminum-activated malate transporter</fullName>
    </recommendedName>
</protein>
<feature type="transmembrane region" description="Helical" evidence="10">
    <location>
        <begin position="90"/>
        <end position="109"/>
    </location>
</feature>
<proteinExistence type="inferred from homology"/>
<feature type="transmembrane region" description="Helical" evidence="10">
    <location>
        <begin position="171"/>
        <end position="190"/>
    </location>
</feature>
<feature type="compositionally biased region" description="Basic and acidic residues" evidence="9">
    <location>
        <begin position="372"/>
        <end position="382"/>
    </location>
</feature>
<evidence type="ECO:0000256" key="9">
    <source>
        <dbReference type="SAM" id="MobiDB-lite"/>
    </source>
</evidence>
<organism evidence="11 12">
    <name type="scientific">Ficus carica</name>
    <name type="common">Common fig</name>
    <dbReference type="NCBI Taxonomy" id="3494"/>
    <lineage>
        <taxon>Eukaryota</taxon>
        <taxon>Viridiplantae</taxon>
        <taxon>Streptophyta</taxon>
        <taxon>Embryophyta</taxon>
        <taxon>Tracheophyta</taxon>
        <taxon>Spermatophyta</taxon>
        <taxon>Magnoliopsida</taxon>
        <taxon>eudicotyledons</taxon>
        <taxon>Gunneridae</taxon>
        <taxon>Pentapetalae</taxon>
        <taxon>rosids</taxon>
        <taxon>fabids</taxon>
        <taxon>Rosales</taxon>
        <taxon>Moraceae</taxon>
        <taxon>Ficeae</taxon>
        <taxon>Ficus</taxon>
    </lineage>
</organism>
<gene>
    <name evidence="11" type="ORF">TIFTF001_017945</name>
</gene>
<keyword evidence="5 10" id="KW-1133">Transmembrane helix</keyword>
<dbReference type="EMBL" id="BTGU01000029">
    <property type="protein sequence ID" value="GMN48778.1"/>
    <property type="molecule type" value="Genomic_DNA"/>
</dbReference>
<comment type="caution">
    <text evidence="11">The sequence shown here is derived from an EMBL/GenBank/DDBJ whole genome shotgun (WGS) entry which is preliminary data.</text>
</comment>
<keyword evidence="3" id="KW-0813">Transport</keyword>
<keyword evidence="4 10" id="KW-0812">Transmembrane</keyword>
<dbReference type="PANTHER" id="PTHR31086">
    <property type="entry name" value="ALUMINUM-ACTIVATED MALATE TRANSPORTER 10"/>
    <property type="match status" value="1"/>
</dbReference>
<feature type="transmembrane region" description="Helical" evidence="10">
    <location>
        <begin position="116"/>
        <end position="133"/>
    </location>
</feature>
<evidence type="ECO:0000256" key="2">
    <source>
        <dbReference type="ARBA" id="ARBA00007079"/>
    </source>
</evidence>
<dbReference type="GO" id="GO:0034220">
    <property type="term" value="P:monoatomic ion transmembrane transport"/>
    <property type="evidence" value="ECO:0007669"/>
    <property type="project" value="UniProtKB-KW"/>
</dbReference>
<evidence type="ECO:0000256" key="3">
    <source>
        <dbReference type="ARBA" id="ARBA00022448"/>
    </source>
</evidence>
<comment type="subcellular location">
    <subcellularLocation>
        <location evidence="1">Membrane</location>
        <topology evidence="1">Multi-pass membrane protein</topology>
    </subcellularLocation>
</comment>
<comment type="similarity">
    <text evidence="2">Belongs to the aromatic acid exporter (TC 2.A.85) family.</text>
</comment>
<dbReference type="GO" id="GO:0015743">
    <property type="term" value="P:malate transport"/>
    <property type="evidence" value="ECO:0007669"/>
    <property type="project" value="InterPro"/>
</dbReference>
<accession>A0AA88AM60</accession>
<evidence type="ECO:0000256" key="4">
    <source>
        <dbReference type="ARBA" id="ARBA00022692"/>
    </source>
</evidence>
<dbReference type="AlphaFoldDB" id="A0AA88AM60"/>
<dbReference type="InterPro" id="IPR020966">
    <property type="entry name" value="ALMT"/>
</dbReference>
<dbReference type="Pfam" id="PF11744">
    <property type="entry name" value="ALMT"/>
    <property type="match status" value="1"/>
</dbReference>
<evidence type="ECO:0000256" key="10">
    <source>
        <dbReference type="SAM" id="Phobius"/>
    </source>
</evidence>
<evidence type="ECO:0000256" key="1">
    <source>
        <dbReference type="ARBA" id="ARBA00004141"/>
    </source>
</evidence>
<evidence type="ECO:0008006" key="13">
    <source>
        <dbReference type="Google" id="ProtNLM"/>
    </source>
</evidence>
<evidence type="ECO:0000256" key="7">
    <source>
        <dbReference type="ARBA" id="ARBA00023136"/>
    </source>
</evidence>
<keyword evidence="7 10" id="KW-0472">Membrane</keyword>
<reference evidence="11" key="1">
    <citation type="submission" date="2023-07" db="EMBL/GenBank/DDBJ databases">
        <title>draft genome sequence of fig (Ficus carica).</title>
        <authorList>
            <person name="Takahashi T."/>
            <person name="Nishimura K."/>
        </authorList>
    </citation>
    <scope>NUCLEOTIDE SEQUENCE</scope>
</reference>
<evidence type="ECO:0000256" key="6">
    <source>
        <dbReference type="ARBA" id="ARBA00023065"/>
    </source>
</evidence>
<dbReference type="GO" id="GO:0016020">
    <property type="term" value="C:membrane"/>
    <property type="evidence" value="ECO:0007669"/>
    <property type="project" value="UniProtKB-SubCell"/>
</dbReference>